<dbReference type="NCBIfam" id="TIGR03759">
    <property type="entry name" value="conj_TIGR03759"/>
    <property type="match status" value="1"/>
</dbReference>
<reference evidence="2 4" key="1">
    <citation type="submission" date="2015-11" db="EMBL/GenBank/DDBJ databases">
        <title>Identification of large and diverse effector repertoires of 38 Legionella species.</title>
        <authorList>
            <person name="Burstein D."/>
            <person name="Amaro F."/>
            <person name="Zusman T."/>
            <person name="Lifshitz Z."/>
            <person name="Cohen O."/>
            <person name="Gilbert J.A."/>
            <person name="Pupko T."/>
            <person name="Shuman H.A."/>
            <person name="Segal G."/>
        </authorList>
    </citation>
    <scope>NUCLEOTIDE SEQUENCE [LARGE SCALE GENOMIC DNA]</scope>
    <source>
        <strain evidence="2 4">1762-AUS-E</strain>
    </source>
</reference>
<gene>
    <name evidence="2" type="ORF">Lade_1012</name>
    <name evidence="3" type="ORF">NCTC12735_00572</name>
</gene>
<dbReference type="PATRIC" id="fig|45056.6.peg.1049"/>
<evidence type="ECO:0000313" key="2">
    <source>
        <dbReference type="EMBL" id="KTC66354.1"/>
    </source>
</evidence>
<dbReference type="EMBL" id="LR134418">
    <property type="protein sequence ID" value="VEH84952.1"/>
    <property type="molecule type" value="Genomic_DNA"/>
</dbReference>
<dbReference type="STRING" id="45056.Lade_1012"/>
<keyword evidence="3" id="KW-0614">Plasmid</keyword>
<dbReference type="RefSeq" id="WP_058462036.1">
    <property type="nucleotide sequence ID" value="NZ_CAAAHS010000002.1"/>
</dbReference>
<keyword evidence="1" id="KW-0732">Signal</keyword>
<evidence type="ECO:0000313" key="5">
    <source>
        <dbReference type="Proteomes" id="UP000281170"/>
    </source>
</evidence>
<reference evidence="3 5" key="2">
    <citation type="submission" date="2018-12" db="EMBL/GenBank/DDBJ databases">
        <authorList>
            <consortium name="Pathogen Informatics"/>
        </authorList>
    </citation>
    <scope>NUCLEOTIDE SEQUENCE [LARGE SCALE GENOMIC DNA]</scope>
    <source>
        <strain evidence="3 5">NCTC12735</strain>
        <plasmid evidence="5">9</plasmid>
    </source>
</reference>
<feature type="chain" id="PRO_5036002979" evidence="1">
    <location>
        <begin position="20"/>
        <end position="273"/>
    </location>
</feature>
<sequence length="273" mass="31103">MRKLSSIAFGILLSQHALANLYIPGIVTQNIQNEDNALAKAGLIEFHDEVVEEKNIKLSEEQVYQAKVWGLTEDEERRYLQLLQSQSGLYYKNLRLTPVDILGLNARTDSEREHFAEIAAHQEAQKVAQNIAWNNAFYQAYNHIFQDVPVVGNFDPSPYSPYAHQPISLEEGDSLYFFIKENDTVRTILLQLIDAITTTQNAKLHLLFIEMNDEAIQLWANRNQIPQSLVINHQIILAPGLQQFEALKLHSKKTPLLLLARGNTSQIVDLGRF</sequence>
<evidence type="ECO:0000313" key="4">
    <source>
        <dbReference type="Proteomes" id="UP000054859"/>
    </source>
</evidence>
<dbReference type="InterPro" id="IPR022293">
    <property type="entry name" value="Integrating-conj_element"/>
</dbReference>
<name>A0A0W0R5P1_9GAMM</name>
<protein>
    <submittedName>
        <fullName evidence="2">Bile acid beta-glucosidase</fullName>
    </submittedName>
</protein>
<accession>A0A0W0R5P1</accession>
<feature type="signal peptide" evidence="1">
    <location>
        <begin position="1"/>
        <end position="19"/>
    </location>
</feature>
<geneLocation type="plasmid" evidence="3 5">
    <name>9</name>
</geneLocation>
<dbReference type="KEGG" id="ladl:NCTC12735_00572"/>
<dbReference type="Proteomes" id="UP000054859">
    <property type="component" value="Unassembled WGS sequence"/>
</dbReference>
<dbReference type="AlphaFoldDB" id="A0A0W0R5P1"/>
<dbReference type="EMBL" id="LNKA01000001">
    <property type="protein sequence ID" value="KTC66354.1"/>
    <property type="molecule type" value="Genomic_DNA"/>
</dbReference>
<organism evidence="2 4">
    <name type="scientific">Legionella adelaidensis</name>
    <dbReference type="NCBI Taxonomy" id="45056"/>
    <lineage>
        <taxon>Bacteria</taxon>
        <taxon>Pseudomonadati</taxon>
        <taxon>Pseudomonadota</taxon>
        <taxon>Gammaproteobacteria</taxon>
        <taxon>Legionellales</taxon>
        <taxon>Legionellaceae</taxon>
        <taxon>Legionella</taxon>
    </lineage>
</organism>
<dbReference type="OrthoDB" id="8442378at2"/>
<dbReference type="Proteomes" id="UP000281170">
    <property type="component" value="Plasmid 9"/>
</dbReference>
<keyword evidence="4" id="KW-1185">Reference proteome</keyword>
<evidence type="ECO:0000256" key="1">
    <source>
        <dbReference type="SAM" id="SignalP"/>
    </source>
</evidence>
<proteinExistence type="predicted"/>
<evidence type="ECO:0000313" key="3">
    <source>
        <dbReference type="EMBL" id="VEH84952.1"/>
    </source>
</evidence>